<dbReference type="Gene3D" id="1.25.40.390">
    <property type="match status" value="1"/>
</dbReference>
<reference evidence="8 9" key="1">
    <citation type="submission" date="2021-01" db="EMBL/GenBank/DDBJ databases">
        <title>Genome sequencing of Joostella atrarenae M1-2 (= KCTC 23194).</title>
        <authorList>
            <person name="Zakaria M.R."/>
            <person name="Lam M.Q."/>
            <person name="Chong C.S."/>
        </authorList>
    </citation>
    <scope>NUCLEOTIDE SEQUENCE [LARGE SCALE GENOMIC DNA]</scope>
    <source>
        <strain evidence="8 9">M1-2</strain>
    </source>
</reference>
<dbReference type="Pfam" id="PF07980">
    <property type="entry name" value="SusD_RagB"/>
    <property type="match status" value="1"/>
</dbReference>
<feature type="domain" description="SusD-like N-terminal" evidence="7">
    <location>
        <begin position="95"/>
        <end position="226"/>
    </location>
</feature>
<accession>A0ABS9J4Z9</accession>
<gene>
    <name evidence="8" type="ORF">JM658_11840</name>
</gene>
<evidence type="ECO:0000313" key="8">
    <source>
        <dbReference type="EMBL" id="MCF8715517.1"/>
    </source>
</evidence>
<dbReference type="EMBL" id="JAETXX010000007">
    <property type="protein sequence ID" value="MCF8715517.1"/>
    <property type="molecule type" value="Genomic_DNA"/>
</dbReference>
<dbReference type="PROSITE" id="PS51257">
    <property type="entry name" value="PROKAR_LIPOPROTEIN"/>
    <property type="match status" value="1"/>
</dbReference>
<evidence type="ECO:0000256" key="5">
    <source>
        <dbReference type="ARBA" id="ARBA00023237"/>
    </source>
</evidence>
<dbReference type="RefSeq" id="WP_236959481.1">
    <property type="nucleotide sequence ID" value="NZ_JAETXX010000007.1"/>
</dbReference>
<keyword evidence="5" id="KW-0998">Cell outer membrane</keyword>
<keyword evidence="3" id="KW-0732">Signal</keyword>
<sequence length="489" mass="55375">MNLVKKISILSMFFLISACNKDILEKDPLGTLSVETFYTNQEEAIQAVNACYDGLQNYNIYGPMSIVEDVQTDDALKGGGGASDQPGMDQMQKFIASADNHIFVDKWKTYYNIIFRCNLAIERIDNMSEEDISLKVKNRLIAEAKFIRGLSYFDLTIRFGNLPIITRPNSPDDYDVERSSREDVWSFIEEDLSFSINNLSKPSELSDTDLGRATVGAAKSLLAKVYIFQKKWSEALPLLNSVIGDYDYQLSNEYEDIFSIGNELNPEIIFQVNFETGGASDGEGYNRNGWISPRTSDVNWGGIGFLLPTQDLVDEFEDGDVRLKSTILSDGDLFSGDVYDKSWSSTGYNCRKGLVAFDDYTAGTPYYVNNNYVVLRLGEVLLLRAEVYNELNQSTNALKDINAIRDRAGLLPLSEALTQKLIREAIYHERRVELCFEQKRYYDLVRWGIISETMQSKGYKFVSGKHELWAIPQGEIDINSNLAPNNPNW</sequence>
<dbReference type="SUPFAM" id="SSF48452">
    <property type="entry name" value="TPR-like"/>
    <property type="match status" value="1"/>
</dbReference>
<organism evidence="8 9">
    <name type="scientific">Joostella atrarenae</name>
    <dbReference type="NCBI Taxonomy" id="679257"/>
    <lineage>
        <taxon>Bacteria</taxon>
        <taxon>Pseudomonadati</taxon>
        <taxon>Bacteroidota</taxon>
        <taxon>Flavobacteriia</taxon>
        <taxon>Flavobacteriales</taxon>
        <taxon>Flavobacteriaceae</taxon>
        <taxon>Joostella</taxon>
    </lineage>
</organism>
<evidence type="ECO:0000256" key="1">
    <source>
        <dbReference type="ARBA" id="ARBA00004442"/>
    </source>
</evidence>
<dbReference type="InterPro" id="IPR012944">
    <property type="entry name" value="SusD_RagB_dom"/>
</dbReference>
<dbReference type="Proteomes" id="UP000829517">
    <property type="component" value="Unassembled WGS sequence"/>
</dbReference>
<dbReference type="InterPro" id="IPR033985">
    <property type="entry name" value="SusD-like_N"/>
</dbReference>
<comment type="caution">
    <text evidence="8">The sequence shown here is derived from an EMBL/GenBank/DDBJ whole genome shotgun (WGS) entry which is preliminary data.</text>
</comment>
<evidence type="ECO:0000313" key="9">
    <source>
        <dbReference type="Proteomes" id="UP000829517"/>
    </source>
</evidence>
<dbReference type="CDD" id="cd08977">
    <property type="entry name" value="SusD"/>
    <property type="match status" value="1"/>
</dbReference>
<evidence type="ECO:0000256" key="4">
    <source>
        <dbReference type="ARBA" id="ARBA00023136"/>
    </source>
</evidence>
<comment type="subcellular location">
    <subcellularLocation>
        <location evidence="1">Cell outer membrane</location>
    </subcellularLocation>
</comment>
<name>A0ABS9J4Z9_9FLAO</name>
<evidence type="ECO:0000259" key="6">
    <source>
        <dbReference type="Pfam" id="PF07980"/>
    </source>
</evidence>
<dbReference type="InterPro" id="IPR011990">
    <property type="entry name" value="TPR-like_helical_dom_sf"/>
</dbReference>
<feature type="domain" description="RagB/SusD" evidence="6">
    <location>
        <begin position="266"/>
        <end position="483"/>
    </location>
</feature>
<proteinExistence type="inferred from homology"/>
<evidence type="ECO:0000259" key="7">
    <source>
        <dbReference type="Pfam" id="PF14322"/>
    </source>
</evidence>
<dbReference type="Pfam" id="PF14322">
    <property type="entry name" value="SusD-like_3"/>
    <property type="match status" value="1"/>
</dbReference>
<comment type="similarity">
    <text evidence="2">Belongs to the SusD family.</text>
</comment>
<evidence type="ECO:0000256" key="2">
    <source>
        <dbReference type="ARBA" id="ARBA00006275"/>
    </source>
</evidence>
<keyword evidence="9" id="KW-1185">Reference proteome</keyword>
<keyword evidence="4" id="KW-0472">Membrane</keyword>
<protein>
    <submittedName>
        <fullName evidence="8">RagB/SusD family nutrient uptake outer membrane protein</fullName>
    </submittedName>
</protein>
<evidence type="ECO:0000256" key="3">
    <source>
        <dbReference type="ARBA" id="ARBA00022729"/>
    </source>
</evidence>